<sequence length="304" mass="33698">MLLRAIVLLQAAAWAFPQSGDNLRMDGPNSPRVIEALTNPEVYEFLTRHEPRLGFGLQSPIKTIFRTQRNKKCGAATGCPAWEGEVRELNGREYRLYCFNAPWGSYQWLPAVQSLEECEQQCHDHRLDCNGLTYYPSTKACSVVYSKDAAPYVFDNGVQKFGAIPVESSMAFSAGMLCPLPGADNQVYDFGDNQEYQFKLSCRNQFKGSRQALGPVKNADECGERCGADKNCYGFLYYQPAFPGGRIDGARSCDLVTSEINDGDWVPLYKPNQYLAGLRVASADCGDKGFCQDECGKSDKGGED</sequence>
<dbReference type="Pfam" id="PF00024">
    <property type="entry name" value="PAN_1"/>
    <property type="match status" value="1"/>
</dbReference>
<dbReference type="SUPFAM" id="SSF57414">
    <property type="entry name" value="Hairpin loop containing domain-like"/>
    <property type="match status" value="1"/>
</dbReference>
<evidence type="ECO:0000313" key="3">
    <source>
        <dbReference type="EMBL" id="KAF2440621.1"/>
    </source>
</evidence>
<reference evidence="3" key="1">
    <citation type="journal article" date="2020" name="Stud. Mycol.">
        <title>101 Dothideomycetes genomes: a test case for predicting lifestyles and emergence of pathogens.</title>
        <authorList>
            <person name="Haridas S."/>
            <person name="Albert R."/>
            <person name="Binder M."/>
            <person name="Bloem J."/>
            <person name="Labutti K."/>
            <person name="Salamov A."/>
            <person name="Andreopoulos B."/>
            <person name="Baker S."/>
            <person name="Barry K."/>
            <person name="Bills G."/>
            <person name="Bluhm B."/>
            <person name="Cannon C."/>
            <person name="Castanera R."/>
            <person name="Culley D."/>
            <person name="Daum C."/>
            <person name="Ezra D."/>
            <person name="Gonzalez J."/>
            <person name="Henrissat B."/>
            <person name="Kuo A."/>
            <person name="Liang C."/>
            <person name="Lipzen A."/>
            <person name="Lutzoni F."/>
            <person name="Magnuson J."/>
            <person name="Mondo S."/>
            <person name="Nolan M."/>
            <person name="Ohm R."/>
            <person name="Pangilinan J."/>
            <person name="Park H.-J."/>
            <person name="Ramirez L."/>
            <person name="Alfaro M."/>
            <person name="Sun H."/>
            <person name="Tritt A."/>
            <person name="Yoshinaga Y."/>
            <person name="Zwiers L.-H."/>
            <person name="Turgeon B."/>
            <person name="Goodwin S."/>
            <person name="Spatafora J."/>
            <person name="Crous P."/>
            <person name="Grigoriev I."/>
        </authorList>
    </citation>
    <scope>NUCLEOTIDE SEQUENCE</scope>
    <source>
        <strain evidence="3">CBS 690.94</strain>
    </source>
</reference>
<organism evidence="3 4">
    <name type="scientific">Karstenula rhodostoma CBS 690.94</name>
    <dbReference type="NCBI Taxonomy" id="1392251"/>
    <lineage>
        <taxon>Eukaryota</taxon>
        <taxon>Fungi</taxon>
        <taxon>Dikarya</taxon>
        <taxon>Ascomycota</taxon>
        <taxon>Pezizomycotina</taxon>
        <taxon>Dothideomycetes</taxon>
        <taxon>Pleosporomycetidae</taxon>
        <taxon>Pleosporales</taxon>
        <taxon>Massarineae</taxon>
        <taxon>Didymosphaeriaceae</taxon>
        <taxon>Karstenula</taxon>
    </lineage>
</organism>
<gene>
    <name evidence="3" type="ORF">P171DRAFT_435403</name>
</gene>
<dbReference type="AlphaFoldDB" id="A0A9P4PCS4"/>
<evidence type="ECO:0000256" key="1">
    <source>
        <dbReference type="SAM" id="SignalP"/>
    </source>
</evidence>
<feature type="signal peptide" evidence="1">
    <location>
        <begin position="1"/>
        <end position="17"/>
    </location>
</feature>
<dbReference type="InterPro" id="IPR003609">
    <property type="entry name" value="Pan_app"/>
</dbReference>
<keyword evidence="4" id="KW-1185">Reference proteome</keyword>
<proteinExistence type="predicted"/>
<name>A0A9P4PCS4_9PLEO</name>
<dbReference type="OrthoDB" id="4319333at2759"/>
<dbReference type="EMBL" id="MU001507">
    <property type="protein sequence ID" value="KAF2440621.1"/>
    <property type="molecule type" value="Genomic_DNA"/>
</dbReference>
<keyword evidence="1" id="KW-0732">Signal</keyword>
<accession>A0A9P4PCS4</accession>
<dbReference type="Proteomes" id="UP000799764">
    <property type="component" value="Unassembled WGS sequence"/>
</dbReference>
<protein>
    <recommendedName>
        <fullName evidence="2">Apple domain-containing protein</fullName>
    </recommendedName>
</protein>
<comment type="caution">
    <text evidence="3">The sequence shown here is derived from an EMBL/GenBank/DDBJ whole genome shotgun (WGS) entry which is preliminary data.</text>
</comment>
<evidence type="ECO:0000259" key="2">
    <source>
        <dbReference type="Pfam" id="PF00024"/>
    </source>
</evidence>
<feature type="chain" id="PRO_5040401195" description="Apple domain-containing protein" evidence="1">
    <location>
        <begin position="18"/>
        <end position="304"/>
    </location>
</feature>
<evidence type="ECO:0000313" key="4">
    <source>
        <dbReference type="Proteomes" id="UP000799764"/>
    </source>
</evidence>
<feature type="domain" description="Apple" evidence="2">
    <location>
        <begin position="106"/>
        <end position="153"/>
    </location>
</feature>